<dbReference type="RefSeq" id="WP_396685470.1">
    <property type="nucleotide sequence ID" value="NZ_JBIRPU010000037.1"/>
</dbReference>
<evidence type="ECO:0008006" key="4">
    <source>
        <dbReference type="Google" id="ProtNLM"/>
    </source>
</evidence>
<comment type="caution">
    <text evidence="2">The sequence shown here is derived from an EMBL/GenBank/DDBJ whole genome shotgun (WGS) entry which is preliminary data.</text>
</comment>
<evidence type="ECO:0000256" key="1">
    <source>
        <dbReference type="SAM" id="MobiDB-lite"/>
    </source>
</evidence>
<accession>A0ABW7SVG1</accession>
<dbReference type="Proteomes" id="UP001611075">
    <property type="component" value="Unassembled WGS sequence"/>
</dbReference>
<protein>
    <recommendedName>
        <fullName evidence="4">Lipoprotein</fullName>
    </recommendedName>
</protein>
<proteinExistence type="predicted"/>
<reference evidence="2 3" key="1">
    <citation type="submission" date="2024-10" db="EMBL/GenBank/DDBJ databases">
        <title>The Natural Products Discovery Center: Release of the First 8490 Sequenced Strains for Exploring Actinobacteria Biosynthetic Diversity.</title>
        <authorList>
            <person name="Kalkreuter E."/>
            <person name="Kautsar S.A."/>
            <person name="Yang D."/>
            <person name="Bader C.D."/>
            <person name="Teijaro C.N."/>
            <person name="Fluegel L."/>
            <person name="Davis C.M."/>
            <person name="Simpson J.R."/>
            <person name="Lauterbach L."/>
            <person name="Steele A.D."/>
            <person name="Gui C."/>
            <person name="Meng S."/>
            <person name="Li G."/>
            <person name="Viehrig K."/>
            <person name="Ye F."/>
            <person name="Su P."/>
            <person name="Kiefer A.F."/>
            <person name="Nichols A."/>
            <person name="Cepeda A.J."/>
            <person name="Yan W."/>
            <person name="Fan B."/>
            <person name="Jiang Y."/>
            <person name="Adhikari A."/>
            <person name="Zheng C.-J."/>
            <person name="Schuster L."/>
            <person name="Cowan T.M."/>
            <person name="Smanski M.J."/>
            <person name="Chevrette M.G."/>
            <person name="De Carvalho L.P.S."/>
            <person name="Shen B."/>
        </authorList>
    </citation>
    <scope>NUCLEOTIDE SEQUENCE [LARGE SCALE GENOMIC DNA]</scope>
    <source>
        <strain evidence="2 3">NPDC021253</strain>
    </source>
</reference>
<sequence length="154" mass="14839">MALTACSGEDTKTTAGSTPSASTAPSSAAASASSAPSSTAAAGTTGGASDKKLCESAKKAGDDMKSQFVAAMQSGEPSPAVFKKILTDLDEKLTTLAATGSEGKVATALKQFGVEASKAAAAADPADAADNPAFEKAGADITAACKAAGVSVNF</sequence>
<keyword evidence="3" id="KW-1185">Reference proteome</keyword>
<evidence type="ECO:0000313" key="3">
    <source>
        <dbReference type="Proteomes" id="UP001611075"/>
    </source>
</evidence>
<dbReference type="EMBL" id="JBIRPU010000037">
    <property type="protein sequence ID" value="MFI0796916.1"/>
    <property type="molecule type" value="Genomic_DNA"/>
</dbReference>
<name>A0ABW7SVG1_9ACTN</name>
<feature type="compositionally biased region" description="Low complexity" evidence="1">
    <location>
        <begin position="13"/>
        <end position="43"/>
    </location>
</feature>
<organism evidence="2 3">
    <name type="scientific">Micromonospora rubida</name>
    <dbReference type="NCBI Taxonomy" id="2697657"/>
    <lineage>
        <taxon>Bacteria</taxon>
        <taxon>Bacillati</taxon>
        <taxon>Actinomycetota</taxon>
        <taxon>Actinomycetes</taxon>
        <taxon>Micromonosporales</taxon>
        <taxon>Micromonosporaceae</taxon>
        <taxon>Micromonospora</taxon>
    </lineage>
</organism>
<gene>
    <name evidence="2" type="ORF">ACH4OY_30155</name>
</gene>
<feature type="region of interest" description="Disordered" evidence="1">
    <location>
        <begin position="1"/>
        <end position="49"/>
    </location>
</feature>
<evidence type="ECO:0000313" key="2">
    <source>
        <dbReference type="EMBL" id="MFI0796916.1"/>
    </source>
</evidence>